<feature type="transmembrane region" description="Helical" evidence="1">
    <location>
        <begin position="58"/>
        <end position="77"/>
    </location>
</feature>
<keyword evidence="3" id="KW-1185">Reference proteome</keyword>
<accession>A0A5B9W9A4</accession>
<keyword evidence="1" id="KW-1133">Transmembrane helix</keyword>
<feature type="transmembrane region" description="Helical" evidence="1">
    <location>
        <begin position="20"/>
        <end position="38"/>
    </location>
</feature>
<protein>
    <submittedName>
        <fullName evidence="2">Uncharacterized protein</fullName>
    </submittedName>
</protein>
<organism evidence="2 3">
    <name type="scientific">Aquisphaera giovannonii</name>
    <dbReference type="NCBI Taxonomy" id="406548"/>
    <lineage>
        <taxon>Bacteria</taxon>
        <taxon>Pseudomonadati</taxon>
        <taxon>Planctomycetota</taxon>
        <taxon>Planctomycetia</taxon>
        <taxon>Isosphaerales</taxon>
        <taxon>Isosphaeraceae</taxon>
        <taxon>Aquisphaera</taxon>
    </lineage>
</organism>
<gene>
    <name evidence="2" type="ORF">OJF2_54190</name>
</gene>
<dbReference type="OrthoDB" id="289300at2"/>
<dbReference type="Proteomes" id="UP000324233">
    <property type="component" value="Chromosome"/>
</dbReference>
<reference evidence="2 3" key="1">
    <citation type="submission" date="2019-08" db="EMBL/GenBank/DDBJ databases">
        <title>Deep-cultivation of Planctomycetes and their phenomic and genomic characterization uncovers novel biology.</title>
        <authorList>
            <person name="Wiegand S."/>
            <person name="Jogler M."/>
            <person name="Boedeker C."/>
            <person name="Pinto D."/>
            <person name="Vollmers J."/>
            <person name="Rivas-Marin E."/>
            <person name="Kohn T."/>
            <person name="Peeters S.H."/>
            <person name="Heuer A."/>
            <person name="Rast P."/>
            <person name="Oberbeckmann S."/>
            <person name="Bunk B."/>
            <person name="Jeske O."/>
            <person name="Meyerdierks A."/>
            <person name="Storesund J.E."/>
            <person name="Kallscheuer N."/>
            <person name="Luecker S."/>
            <person name="Lage O.M."/>
            <person name="Pohl T."/>
            <person name="Merkel B.J."/>
            <person name="Hornburger P."/>
            <person name="Mueller R.-W."/>
            <person name="Bruemmer F."/>
            <person name="Labrenz M."/>
            <person name="Spormann A.M."/>
            <person name="Op den Camp H."/>
            <person name="Overmann J."/>
            <person name="Amann R."/>
            <person name="Jetten M.S.M."/>
            <person name="Mascher T."/>
            <person name="Medema M.H."/>
            <person name="Devos D.P."/>
            <person name="Kaster A.-K."/>
            <person name="Ovreas L."/>
            <person name="Rohde M."/>
            <person name="Galperin M.Y."/>
            <person name="Jogler C."/>
        </authorList>
    </citation>
    <scope>NUCLEOTIDE SEQUENCE [LARGE SCALE GENOMIC DNA]</scope>
    <source>
        <strain evidence="2 3">OJF2</strain>
    </source>
</reference>
<dbReference type="AlphaFoldDB" id="A0A5B9W9A4"/>
<keyword evidence="1" id="KW-0812">Transmembrane</keyword>
<dbReference type="KEGG" id="agv:OJF2_54190"/>
<dbReference type="RefSeq" id="WP_148596472.1">
    <property type="nucleotide sequence ID" value="NZ_CP042997.1"/>
</dbReference>
<evidence type="ECO:0000313" key="3">
    <source>
        <dbReference type="Proteomes" id="UP000324233"/>
    </source>
</evidence>
<proteinExistence type="predicted"/>
<dbReference type="EMBL" id="CP042997">
    <property type="protein sequence ID" value="QEH36834.1"/>
    <property type="molecule type" value="Genomic_DNA"/>
</dbReference>
<name>A0A5B9W9A4_9BACT</name>
<sequence>MGDAMTARGRTSRAQTITTIAFALVILVPSMVGFANKFREFILLYRGDVDGVFAITPIVNYLLASLGFFCLFFWAIYHGMFRDIEAPKYAMLEHEKMLDADESD</sequence>
<evidence type="ECO:0000256" key="1">
    <source>
        <dbReference type="SAM" id="Phobius"/>
    </source>
</evidence>
<evidence type="ECO:0000313" key="2">
    <source>
        <dbReference type="EMBL" id="QEH36834.1"/>
    </source>
</evidence>
<keyword evidence="1" id="KW-0472">Membrane</keyword>